<dbReference type="Gene3D" id="3.30.70.100">
    <property type="match status" value="1"/>
</dbReference>
<protein>
    <submittedName>
        <fullName evidence="1">L-rhamnose mutarotase</fullName>
    </submittedName>
</protein>
<proteinExistence type="predicted"/>
<evidence type="ECO:0000313" key="2">
    <source>
        <dbReference type="Proteomes" id="UP000298127"/>
    </source>
</evidence>
<evidence type="ECO:0000313" key="1">
    <source>
        <dbReference type="EMBL" id="TFV98519.1"/>
    </source>
</evidence>
<dbReference type="InterPro" id="IPR011008">
    <property type="entry name" value="Dimeric_a/b-barrel"/>
</dbReference>
<dbReference type="SUPFAM" id="SSF54909">
    <property type="entry name" value="Dimeric alpha+beta barrel"/>
    <property type="match status" value="1"/>
</dbReference>
<organism evidence="1 2">
    <name type="scientific">Orlajensenia leifsoniae</name>
    <dbReference type="NCBI Taxonomy" id="2561933"/>
    <lineage>
        <taxon>Bacteria</taxon>
        <taxon>Bacillati</taxon>
        <taxon>Actinomycetota</taxon>
        <taxon>Actinomycetes</taxon>
        <taxon>Micrococcales</taxon>
        <taxon>Microbacteriaceae</taxon>
        <taxon>Orlajensenia</taxon>
    </lineage>
</organism>
<comment type="caution">
    <text evidence="1">The sequence shown here is derived from an EMBL/GenBank/DDBJ whole genome shotgun (WGS) entry which is preliminary data.</text>
</comment>
<name>A0A4Y9R1M0_9MICO</name>
<dbReference type="InterPro" id="IPR008000">
    <property type="entry name" value="Rham/fucose_mutarotase"/>
</dbReference>
<dbReference type="EMBL" id="SPQZ01000003">
    <property type="protein sequence ID" value="TFV98519.1"/>
    <property type="molecule type" value="Genomic_DNA"/>
</dbReference>
<dbReference type="PANTHER" id="PTHR34389">
    <property type="entry name" value="L-RHAMNOSE MUTAROTASE"/>
    <property type="match status" value="1"/>
</dbReference>
<dbReference type="PANTHER" id="PTHR34389:SF2">
    <property type="entry name" value="L-RHAMNOSE MUTAROTASE"/>
    <property type="match status" value="1"/>
</dbReference>
<reference evidence="1 2" key="1">
    <citation type="journal article" date="2018" name="J. Microbiol.">
        <title>Leifsonia flava sp. nov., a novel actinobacterium isolated from the rhizosphere of Aquilegia viridiflora.</title>
        <authorList>
            <person name="Cai Y."/>
            <person name="Tao W.Z."/>
            <person name="Ma Y.J."/>
            <person name="Cheng J."/>
            <person name="Zhang M.Y."/>
            <person name="Zhang Y.X."/>
        </authorList>
    </citation>
    <scope>NUCLEOTIDE SEQUENCE [LARGE SCALE GENOMIC DNA]</scope>
    <source>
        <strain evidence="1 2">SYP-B2174</strain>
    </source>
</reference>
<accession>A0A4Y9R1M0</accession>
<dbReference type="GO" id="GO:0019301">
    <property type="term" value="P:rhamnose catabolic process"/>
    <property type="evidence" value="ECO:0007669"/>
    <property type="project" value="TreeGrafter"/>
</dbReference>
<dbReference type="Pfam" id="PF05336">
    <property type="entry name" value="rhaM"/>
    <property type="match status" value="1"/>
</dbReference>
<dbReference type="AlphaFoldDB" id="A0A4Y9R1M0"/>
<gene>
    <name evidence="1" type="ORF">E4M00_08755</name>
</gene>
<sequence length="123" mass="14004">MQRVCFQLQVKPERLAEYRERHAAVWPDMLRALKDTGWNNYSLFVRDDGLLIGYFETPSLEAAQAGMAATEVNARWQAEMGDFFEDLDVAPDEGFLRLTEIFNLDTQLSAASDADSSLERNHS</sequence>
<keyword evidence="2" id="KW-1185">Reference proteome</keyword>
<dbReference type="Proteomes" id="UP000298127">
    <property type="component" value="Unassembled WGS sequence"/>
</dbReference>
<dbReference type="GO" id="GO:0016857">
    <property type="term" value="F:racemase and epimerase activity, acting on carbohydrates and derivatives"/>
    <property type="evidence" value="ECO:0007669"/>
    <property type="project" value="InterPro"/>
</dbReference>
<dbReference type="RefSeq" id="WP_135120537.1">
    <property type="nucleotide sequence ID" value="NZ_SPQZ01000003.1"/>
</dbReference>